<proteinExistence type="predicted"/>
<name>V5BY45_9GAMM</name>
<dbReference type="Proteomes" id="UP000017842">
    <property type="component" value="Unassembled WGS sequence"/>
</dbReference>
<gene>
    <name evidence="1" type="ORF">MGMO_46c00060</name>
</gene>
<dbReference type="Pfam" id="PF18944">
    <property type="entry name" value="DUF5691"/>
    <property type="match status" value="1"/>
</dbReference>
<dbReference type="eggNOG" id="ENOG5032SQJ">
    <property type="taxonomic scope" value="Bacteria"/>
</dbReference>
<evidence type="ECO:0000313" key="2">
    <source>
        <dbReference type="Proteomes" id="UP000017842"/>
    </source>
</evidence>
<dbReference type="AlphaFoldDB" id="V5BY45"/>
<sequence length="492" mass="54181">MTAVEFSCKDAARLSDTLILGLKKSGLPVVALNETLATLEPTQQTLAAIALAAERISFGDDKSKANVLPLAVNPPLDTRLLLPDNLRPALFRFVGKTQAGGIAWEAICRSVYQHLQASGFRLHPFDLCRLDRFLNVINVKTGSYEHWYCQSLAAQQPKQPVENINWDNWQLFGKTEQIDFLRRQRAVNPDATRAAIEKDFANASAALRQLYVEAMAVNLSASDKPFLESLANDRSGKVMEAASNLLARFPGSEGAAQKQVELKGRLTVALLTRKFTLVKQKGKKASESLQDLYALTEHIAIADIAAALDVTLDELPRKIDQELAFPFARAAAFSHDFGTALLLLQKEDEKTLLGQTNTLCDWFNPAPDVIKMQLIEWLIPLMAEVEPLVSTNLLAIHDLLAQPLPDRLAATLLNGKAVKAACKNAVGDNQYLANTSMDVLALMAVLMSPPLHQPYLAKLAEIPFRLTLNPSAYLAFISLLDQHNTNKESHDD</sequence>
<protein>
    <submittedName>
        <fullName evidence="1">Uncharacterized protein</fullName>
    </submittedName>
</protein>
<keyword evidence="2" id="KW-1185">Reference proteome</keyword>
<dbReference type="OrthoDB" id="8194706at2"/>
<organism evidence="1 2">
    <name type="scientific">Methyloglobulus morosus KoM1</name>
    <dbReference type="NCBI Taxonomy" id="1116472"/>
    <lineage>
        <taxon>Bacteria</taxon>
        <taxon>Pseudomonadati</taxon>
        <taxon>Pseudomonadota</taxon>
        <taxon>Gammaproteobacteria</taxon>
        <taxon>Methylococcales</taxon>
        <taxon>Methylococcaceae</taxon>
        <taxon>Methyloglobulus</taxon>
    </lineage>
</organism>
<dbReference type="PATRIC" id="fig|1116472.3.peg.1412"/>
<comment type="caution">
    <text evidence="1">The sequence shown here is derived from an EMBL/GenBank/DDBJ whole genome shotgun (WGS) entry which is preliminary data.</text>
</comment>
<dbReference type="RefSeq" id="WP_023494230.1">
    <property type="nucleotide sequence ID" value="NZ_AYLO01000045.1"/>
</dbReference>
<dbReference type="InterPro" id="IPR043746">
    <property type="entry name" value="DUF5691"/>
</dbReference>
<dbReference type="STRING" id="1116472.MGMO_46c00060"/>
<accession>V5BY45</accession>
<reference evidence="1 2" key="1">
    <citation type="journal article" date="2013" name="Genome Announc.">
        <title>Draft Genome Sequence of the Methanotrophic Gammaproteobacterium Methyloglobulus morosus DSM 22980 Strain KoM1.</title>
        <authorList>
            <person name="Poehlein A."/>
            <person name="Deutzmann J.S."/>
            <person name="Daniel R."/>
            <person name="Simeonova D.D."/>
        </authorList>
    </citation>
    <scope>NUCLEOTIDE SEQUENCE [LARGE SCALE GENOMIC DNA]</scope>
    <source>
        <strain evidence="1 2">KoM1</strain>
    </source>
</reference>
<evidence type="ECO:0000313" key="1">
    <source>
        <dbReference type="EMBL" id="ESS72764.1"/>
    </source>
</evidence>
<dbReference type="EMBL" id="AYLO01000045">
    <property type="protein sequence ID" value="ESS72764.1"/>
    <property type="molecule type" value="Genomic_DNA"/>
</dbReference>